<dbReference type="PANTHER" id="PTHR47490">
    <property type="entry name" value="PROTEIN BLISTER"/>
    <property type="match status" value="1"/>
</dbReference>
<dbReference type="AlphaFoldDB" id="A0A3Q0FDM3"/>
<feature type="compositionally biased region" description="Basic and acidic residues" evidence="2">
    <location>
        <begin position="54"/>
        <end position="70"/>
    </location>
</feature>
<feature type="compositionally biased region" description="Polar residues" evidence="2">
    <location>
        <begin position="532"/>
        <end position="552"/>
    </location>
</feature>
<dbReference type="GO" id="GO:0040008">
    <property type="term" value="P:regulation of growth"/>
    <property type="evidence" value="ECO:0007669"/>
    <property type="project" value="InterPro"/>
</dbReference>
<proteinExistence type="predicted"/>
<feature type="coiled-coil region" evidence="1">
    <location>
        <begin position="393"/>
        <end position="518"/>
    </location>
</feature>
<accession>A0A3Q0FDM3</accession>
<feature type="compositionally biased region" description="Low complexity" evidence="2">
    <location>
        <begin position="277"/>
        <end position="294"/>
    </location>
</feature>
<name>A0A3Q0FDM3_VIGRR</name>
<evidence type="ECO:0000256" key="2">
    <source>
        <dbReference type="SAM" id="MobiDB-lite"/>
    </source>
</evidence>
<dbReference type="Proteomes" id="UP000087766">
    <property type="component" value="Chromosome 8"/>
</dbReference>
<feature type="region of interest" description="Disordered" evidence="2">
    <location>
        <begin position="214"/>
        <end position="236"/>
    </location>
</feature>
<dbReference type="InterPro" id="IPR044194">
    <property type="entry name" value="BLISTER"/>
</dbReference>
<dbReference type="GeneID" id="106772030"/>
<feature type="region of interest" description="Disordered" evidence="2">
    <location>
        <begin position="1"/>
        <end position="152"/>
    </location>
</feature>
<sequence>MASAQVLPNSSTSSRKQEHLEAGKRRLEEFRKKKAAERAKKTSNSSQANNSDDNLNKKQSSEVENVRINEFDGVTTSDGVGGAGTDSSSLGIGNDKTQNLFSQSSNQGSLAGATNHQTVPLHPQESQDFDSNASQFSLHGMKDDQSNKSSSSLKDYAVTNNLTSYFPSKSIPQNSVDALQQIKLTNSSTSDSGYSHNSLSGGFSDSFSSKFSSSDNNLPSLHGANTPKFHSTGLEARSSSYNRPILPLPVESSSRRSRPSFLDSLNVTKTSLGSPFHQSEQSSSMSNHLESSSNDIPGSTYFPKPPENVHIPLEHLAPSVVDNDNHGTLLSAKENGMEKNAYYSSSKNEDFAALEQYIEDLTKEKFSLQRALEASQVLAESLATENSTLTDNYNQQRSVVNQLRSDMEKLQEDIKAQLAELQAFKSEYTNAQLECNAADERAKLLASEVIGLEEKALRLRSSELKLEKQLENAQAEISSYRKKISSLDKDRHDLHSTIDALQEEKKLLLSKMRKVSTTGKSIESQTSKRDISTSTEDLASEDPASNSPNPEINDNDAEASSSSSLVPETRRSSLGVSPVNIPHDQMRMIENINALISELALEKEELIKSLTLESSECSRMKEINKELSRKLEVQTQRLELLTAQSMVHENISTKQPDSRIVYENTQYADEGDEVVERVLGWIMKLFPGGPSRRRTSKLL</sequence>
<feature type="compositionally biased region" description="Polar residues" evidence="2">
    <location>
        <begin position="1"/>
        <end position="14"/>
    </location>
</feature>
<evidence type="ECO:0000313" key="3">
    <source>
        <dbReference type="Proteomes" id="UP000087766"/>
    </source>
</evidence>
<keyword evidence="3" id="KW-1185">Reference proteome</keyword>
<dbReference type="PANTHER" id="PTHR47490:SF2">
    <property type="entry name" value="PROTEIN BLISTER"/>
    <property type="match status" value="1"/>
</dbReference>
<keyword evidence="1" id="KW-0175">Coiled coil</keyword>
<feature type="region of interest" description="Disordered" evidence="2">
    <location>
        <begin position="272"/>
        <end position="310"/>
    </location>
</feature>
<protein>
    <submittedName>
        <fullName evidence="4">Protein BLISTER isoform X2</fullName>
    </submittedName>
</protein>
<reference evidence="4" key="2">
    <citation type="submission" date="2025-08" db="UniProtKB">
        <authorList>
            <consortium name="RefSeq"/>
        </authorList>
    </citation>
    <scope>IDENTIFICATION</scope>
    <source>
        <tissue evidence="4">Leaf</tissue>
    </source>
</reference>
<feature type="compositionally biased region" description="Basic and acidic residues" evidence="2">
    <location>
        <begin position="15"/>
        <end position="40"/>
    </location>
</feature>
<reference evidence="3" key="1">
    <citation type="journal article" date="2014" name="Nat. Commun.">
        <title>Genome sequence of mungbean and insights into evolution within Vigna species.</title>
        <authorList>
            <person name="Kang Y.J."/>
            <person name="Kim S.K."/>
            <person name="Kim M.Y."/>
            <person name="Lestari P."/>
            <person name="Kim K.H."/>
            <person name="Ha B.K."/>
            <person name="Jun T.H."/>
            <person name="Hwang W.J."/>
            <person name="Lee T."/>
            <person name="Lee J."/>
            <person name="Shim S."/>
            <person name="Yoon M.Y."/>
            <person name="Jang Y.E."/>
            <person name="Han K.S."/>
            <person name="Taeprayoon P."/>
            <person name="Yoon N."/>
            <person name="Somta P."/>
            <person name="Tanya P."/>
            <person name="Kim K.S."/>
            <person name="Gwag J.G."/>
            <person name="Moon J.K."/>
            <person name="Lee Y.H."/>
            <person name="Park B.S."/>
            <person name="Bombarely A."/>
            <person name="Doyle J.J."/>
            <person name="Jackson S.A."/>
            <person name="Schafleitner R."/>
            <person name="Srinives P."/>
            <person name="Varshney R.K."/>
            <person name="Lee S.H."/>
        </authorList>
    </citation>
    <scope>NUCLEOTIDE SEQUENCE [LARGE SCALE GENOMIC DNA]</scope>
    <source>
        <strain evidence="3">cv. VC1973A</strain>
    </source>
</reference>
<evidence type="ECO:0000256" key="1">
    <source>
        <dbReference type="SAM" id="Coils"/>
    </source>
</evidence>
<gene>
    <name evidence="4" type="primary">LOC106772030</name>
</gene>
<feature type="region of interest" description="Disordered" evidence="2">
    <location>
        <begin position="518"/>
        <end position="579"/>
    </location>
</feature>
<evidence type="ECO:0000313" key="4">
    <source>
        <dbReference type="RefSeq" id="XP_022640462.1"/>
    </source>
</evidence>
<organism evidence="3 4">
    <name type="scientific">Vigna radiata var. radiata</name>
    <name type="common">Mung bean</name>
    <name type="synonym">Phaseolus aureus</name>
    <dbReference type="NCBI Taxonomy" id="3916"/>
    <lineage>
        <taxon>Eukaryota</taxon>
        <taxon>Viridiplantae</taxon>
        <taxon>Streptophyta</taxon>
        <taxon>Embryophyta</taxon>
        <taxon>Tracheophyta</taxon>
        <taxon>Spermatophyta</taxon>
        <taxon>Magnoliopsida</taxon>
        <taxon>eudicotyledons</taxon>
        <taxon>Gunneridae</taxon>
        <taxon>Pentapetalae</taxon>
        <taxon>rosids</taxon>
        <taxon>fabids</taxon>
        <taxon>Fabales</taxon>
        <taxon>Fabaceae</taxon>
        <taxon>Papilionoideae</taxon>
        <taxon>50 kb inversion clade</taxon>
        <taxon>NPAAA clade</taxon>
        <taxon>indigoferoid/millettioid clade</taxon>
        <taxon>Phaseoleae</taxon>
        <taxon>Vigna</taxon>
    </lineage>
</organism>
<dbReference type="Gene3D" id="1.10.287.1490">
    <property type="match status" value="1"/>
</dbReference>
<feature type="coiled-coil region" evidence="1">
    <location>
        <begin position="589"/>
        <end position="644"/>
    </location>
</feature>
<dbReference type="RefSeq" id="XP_022640462.1">
    <property type="nucleotide sequence ID" value="XM_022784741.1"/>
</dbReference>
<feature type="compositionally biased region" description="Low complexity" evidence="2">
    <location>
        <begin position="43"/>
        <end position="53"/>
    </location>
</feature>
<feature type="compositionally biased region" description="Polar residues" evidence="2">
    <location>
        <begin position="85"/>
        <end position="137"/>
    </location>
</feature>